<evidence type="ECO:0000313" key="1">
    <source>
        <dbReference type="EMBL" id="MBO1109543.1"/>
    </source>
</evidence>
<sequence>MAIAALIIEGELLLTELTALASQFHIKSDAHDILRYETAAIRAALCVLQRHQSDLEASTSESQLVDATRAQTLLAQELLVQESAGESPSQQREAQITDSESVLLSLWGESIWHQLPDEQILVQARHFWAAFAQVQAARGH</sequence>
<name>A0A8I2B6C9_PLESH</name>
<evidence type="ECO:0000313" key="2">
    <source>
        <dbReference type="Proteomes" id="UP000664658"/>
    </source>
</evidence>
<dbReference type="EMBL" id="JAFNAA010000020">
    <property type="protein sequence ID" value="MBO1109543.1"/>
    <property type="molecule type" value="Genomic_DNA"/>
</dbReference>
<reference evidence="1" key="1">
    <citation type="submission" date="2021-03" db="EMBL/GenBank/DDBJ databases">
        <title>Plesiomonas shigelloides zfcc0051, isolated from zebrafish feces.</title>
        <authorList>
            <person name="Vanderhoek Z."/>
            <person name="Gaulke C."/>
        </authorList>
    </citation>
    <scope>NUCLEOTIDE SEQUENCE</scope>
    <source>
        <strain evidence="1">Zfcc0051</strain>
    </source>
</reference>
<dbReference type="RefSeq" id="WP_152136583.1">
    <property type="nucleotide sequence ID" value="NZ_CP050969.1"/>
</dbReference>
<gene>
    <name evidence="1" type="ORF">J2R62_15250</name>
</gene>
<dbReference type="AlphaFoldDB" id="A0A8I2B6C9"/>
<accession>A0A8I2B6C9</accession>
<organism evidence="1 2">
    <name type="scientific">Plesiomonas shigelloides</name>
    <name type="common">Aeromonas shigelloides</name>
    <dbReference type="NCBI Taxonomy" id="703"/>
    <lineage>
        <taxon>Bacteria</taxon>
        <taxon>Pseudomonadati</taxon>
        <taxon>Pseudomonadota</taxon>
        <taxon>Gammaproteobacteria</taxon>
        <taxon>Enterobacterales</taxon>
        <taxon>Enterobacteriaceae</taxon>
        <taxon>Plesiomonas</taxon>
    </lineage>
</organism>
<dbReference type="Proteomes" id="UP000664658">
    <property type="component" value="Unassembled WGS sequence"/>
</dbReference>
<proteinExistence type="predicted"/>
<comment type="caution">
    <text evidence="1">The sequence shown here is derived from an EMBL/GenBank/DDBJ whole genome shotgun (WGS) entry which is preliminary data.</text>
</comment>
<protein>
    <submittedName>
        <fullName evidence="1">Uncharacterized protein</fullName>
    </submittedName>
</protein>